<evidence type="ECO:0000256" key="2">
    <source>
        <dbReference type="ARBA" id="ARBA00022729"/>
    </source>
</evidence>
<evidence type="ECO:0000256" key="3">
    <source>
        <dbReference type="ARBA" id="ARBA00022801"/>
    </source>
</evidence>
<keyword evidence="3" id="KW-0378">Hydrolase</keyword>
<dbReference type="InterPro" id="IPR001944">
    <property type="entry name" value="Glycoside_Hdrlase_35"/>
</dbReference>
<dbReference type="PIRSF" id="PIRSF006336">
    <property type="entry name" value="B-gal"/>
    <property type="match status" value="1"/>
</dbReference>
<organism evidence="12 13">
    <name type="scientific">Panagrolaimus davidi</name>
    <dbReference type="NCBI Taxonomy" id="227884"/>
    <lineage>
        <taxon>Eukaryota</taxon>
        <taxon>Metazoa</taxon>
        <taxon>Ecdysozoa</taxon>
        <taxon>Nematoda</taxon>
        <taxon>Chromadorea</taxon>
        <taxon>Rhabditida</taxon>
        <taxon>Tylenchina</taxon>
        <taxon>Panagrolaimomorpha</taxon>
        <taxon>Panagrolaimoidea</taxon>
        <taxon>Panagrolaimidae</taxon>
        <taxon>Panagrolaimus</taxon>
    </lineage>
</organism>
<dbReference type="SUPFAM" id="SSF51445">
    <property type="entry name" value="(Trans)glycosidases"/>
    <property type="match status" value="1"/>
</dbReference>
<dbReference type="InterPro" id="IPR026283">
    <property type="entry name" value="B-gal_1-like"/>
</dbReference>
<dbReference type="AlphaFoldDB" id="A0A914Q453"/>
<reference evidence="13" key="1">
    <citation type="submission" date="2022-11" db="UniProtKB">
        <authorList>
            <consortium name="WormBaseParasite"/>
        </authorList>
    </citation>
    <scope>IDENTIFICATION</scope>
</reference>
<keyword evidence="4" id="KW-0325">Glycoprotein</keyword>
<evidence type="ECO:0000256" key="4">
    <source>
        <dbReference type="ARBA" id="ARBA00023180"/>
    </source>
</evidence>
<dbReference type="PANTHER" id="PTHR23421">
    <property type="entry name" value="BETA-GALACTOSIDASE RELATED"/>
    <property type="match status" value="1"/>
</dbReference>
<dbReference type="FunFam" id="3.20.20.80:FF:000017">
    <property type="entry name" value="Beta-galactosidase"/>
    <property type="match status" value="1"/>
</dbReference>
<dbReference type="WBParaSite" id="PDA_v2.g23697.t1">
    <property type="protein sequence ID" value="PDA_v2.g23697.t1"/>
    <property type="gene ID" value="PDA_v2.g23697"/>
</dbReference>
<dbReference type="GO" id="GO:0005975">
    <property type="term" value="P:carbohydrate metabolic process"/>
    <property type="evidence" value="ECO:0007669"/>
    <property type="project" value="InterPro"/>
</dbReference>
<evidence type="ECO:0000256" key="7">
    <source>
        <dbReference type="RuleBase" id="RU003679"/>
    </source>
</evidence>
<evidence type="ECO:0000256" key="8">
    <source>
        <dbReference type="SAM" id="SignalP"/>
    </source>
</evidence>
<dbReference type="InterPro" id="IPR008979">
    <property type="entry name" value="Galactose-bd-like_sf"/>
</dbReference>
<dbReference type="SUPFAM" id="SSF49785">
    <property type="entry name" value="Galactose-binding domain-like"/>
    <property type="match status" value="1"/>
</dbReference>
<dbReference type="InterPro" id="IPR048912">
    <property type="entry name" value="BetaGal1-like_ABD1"/>
</dbReference>
<sequence>MWLHFTLLLFVFIPTINANTFEIDYSNHQFLKDGKAFRYIAGQIEYFRIQPELWQDRLMRLRHAGLNAIQIYVPWNFHETFENQFNFYGMANITAFIKLAQAQNLYVILRPGPYICAEWENGGLPYWLIKKKGIQLRVYNQPYISAVENYFNQLLPIIKPLLYINGGNILMVQIENEYGSYNCDKKYLGFLRDLAKKHLGNDVVLYTTDPPAVIQCGSVDGVFATVDFGVNDDTTVKKNFEIQQKYANGGPIVNSEFYPGWFTVWNYGNATLPTTQKVLDTMNSMYNSNASFSFYMFHGGTNFEFWNGAEVYGAVITSYDYGAPVAENGAITPQYLAIQEWIKKLPNWDSPPLETPPNNPVRGFGTVTMKMTDSLRLAFLLSTTNESCKQTDLPLSFEELDHPYGFVIYSTQLGFVGSTLKAENIKDHGYVYINDKPQGVLVGYIDIFGKRSLPIRNVNKGDILTIIVENRGRQTFLSILDSKGLLPNVTLGNSVITKWSSCPIDLNKIVRTALNISKFENYNPKTDFSEREKNPFDQSGDTAGIYVGSFVITGDITDTWFNPGQFRKGQLFINGNNVGRYWPTGGPQTTLYVPASMLKKNNTVVLIELLGRGTDSTVSFDEKPYFG</sequence>
<evidence type="ECO:0000256" key="6">
    <source>
        <dbReference type="PIRSR" id="PIRSR006336-1"/>
    </source>
</evidence>
<evidence type="ECO:0000256" key="5">
    <source>
        <dbReference type="ARBA" id="ARBA00023295"/>
    </source>
</evidence>
<feature type="chain" id="PRO_5037365516" evidence="8">
    <location>
        <begin position="19"/>
        <end position="627"/>
    </location>
</feature>
<keyword evidence="5" id="KW-0326">Glycosidase</keyword>
<protein>
    <submittedName>
        <fullName evidence="13">Beta-galactosidase</fullName>
    </submittedName>
</protein>
<dbReference type="Proteomes" id="UP000887578">
    <property type="component" value="Unplaced"/>
</dbReference>
<dbReference type="PRINTS" id="PR00742">
    <property type="entry name" value="GLHYDRLASE35"/>
</dbReference>
<keyword evidence="12" id="KW-1185">Reference proteome</keyword>
<comment type="similarity">
    <text evidence="1 7">Belongs to the glycosyl hydrolase 35 family.</text>
</comment>
<accession>A0A914Q453</accession>
<keyword evidence="2 8" id="KW-0732">Signal</keyword>
<feature type="active site" description="Proton donor" evidence="6">
    <location>
        <position position="177"/>
    </location>
</feature>
<feature type="domain" description="Beta-galactosidase 1-like first all-beta" evidence="10">
    <location>
        <begin position="394"/>
        <end position="504"/>
    </location>
</feature>
<evidence type="ECO:0000256" key="1">
    <source>
        <dbReference type="ARBA" id="ARBA00009809"/>
    </source>
</evidence>
<dbReference type="InterPro" id="IPR048913">
    <property type="entry name" value="BetaGal_gal-bd"/>
</dbReference>
<dbReference type="Gene3D" id="3.20.20.80">
    <property type="entry name" value="Glycosidases"/>
    <property type="match status" value="1"/>
</dbReference>
<feature type="domain" description="Glycoside hydrolase 35 catalytic" evidence="9">
    <location>
        <begin position="29"/>
        <end position="344"/>
    </location>
</feature>
<proteinExistence type="inferred from homology"/>
<dbReference type="Gene3D" id="2.60.120.260">
    <property type="entry name" value="Galactose-binding domain-like"/>
    <property type="match status" value="2"/>
</dbReference>
<dbReference type="InterPro" id="IPR017853">
    <property type="entry name" value="GH"/>
</dbReference>
<feature type="active site" description="Nucleophile" evidence="6">
    <location>
        <position position="256"/>
    </location>
</feature>
<evidence type="ECO:0000313" key="13">
    <source>
        <dbReference type="WBParaSite" id="PDA_v2.g23697.t1"/>
    </source>
</evidence>
<evidence type="ECO:0000259" key="9">
    <source>
        <dbReference type="Pfam" id="PF01301"/>
    </source>
</evidence>
<dbReference type="Pfam" id="PF01301">
    <property type="entry name" value="Glyco_hydro_35"/>
    <property type="match status" value="1"/>
</dbReference>
<dbReference type="Pfam" id="PF21467">
    <property type="entry name" value="BetaGal_gal-bd"/>
    <property type="match status" value="1"/>
</dbReference>
<evidence type="ECO:0000313" key="12">
    <source>
        <dbReference type="Proteomes" id="UP000887578"/>
    </source>
</evidence>
<feature type="signal peptide" evidence="8">
    <location>
        <begin position="1"/>
        <end position="18"/>
    </location>
</feature>
<evidence type="ECO:0000259" key="11">
    <source>
        <dbReference type="Pfam" id="PF21467"/>
    </source>
</evidence>
<evidence type="ECO:0000259" key="10">
    <source>
        <dbReference type="Pfam" id="PF21317"/>
    </source>
</evidence>
<dbReference type="Pfam" id="PF21317">
    <property type="entry name" value="BetaGal_ABD_1"/>
    <property type="match status" value="1"/>
</dbReference>
<name>A0A914Q453_9BILA</name>
<dbReference type="GO" id="GO:0004565">
    <property type="term" value="F:beta-galactosidase activity"/>
    <property type="evidence" value="ECO:0007669"/>
    <property type="project" value="InterPro"/>
</dbReference>
<feature type="domain" description="Beta-galactosidase galactose-binding" evidence="11">
    <location>
        <begin position="546"/>
        <end position="601"/>
    </location>
</feature>
<dbReference type="InterPro" id="IPR031330">
    <property type="entry name" value="Gly_Hdrlase_35_cat"/>
</dbReference>